<comment type="caution">
    <text evidence="1">The sequence shown here is derived from an EMBL/GenBank/DDBJ whole genome shotgun (WGS) entry which is preliminary data.</text>
</comment>
<gene>
    <name evidence="1" type="ORF">COY98_00705</name>
</gene>
<proteinExistence type="predicted"/>
<dbReference type="AlphaFoldDB" id="A0A2M7Q658"/>
<dbReference type="EMBL" id="PFKX01000022">
    <property type="protein sequence ID" value="PIY58679.1"/>
    <property type="molecule type" value="Genomic_DNA"/>
</dbReference>
<organism evidence="1 2">
    <name type="scientific">Candidatus Yonathbacteria bacterium CG_4_10_14_0_8_um_filter_43_17</name>
    <dbReference type="NCBI Taxonomy" id="1975099"/>
    <lineage>
        <taxon>Bacteria</taxon>
        <taxon>Candidatus Yonathiibacteriota</taxon>
    </lineage>
</organism>
<dbReference type="Proteomes" id="UP000230732">
    <property type="component" value="Unassembled WGS sequence"/>
</dbReference>
<sequence length="72" mass="8201">MQKPQHEVAVSRPATEATEGMNKRYHAMLIYARIYPQPQRGRNGETGTATIVLIIPCSNLHRVTLCIYFIFP</sequence>
<reference evidence="2" key="1">
    <citation type="submission" date="2017-09" db="EMBL/GenBank/DDBJ databases">
        <title>Depth-based differentiation of microbial function through sediment-hosted aquifers and enrichment of novel symbionts in the deep terrestrial subsurface.</title>
        <authorList>
            <person name="Probst A.J."/>
            <person name="Ladd B."/>
            <person name="Jarett J.K."/>
            <person name="Geller-Mcgrath D.E."/>
            <person name="Sieber C.M.K."/>
            <person name="Emerson J.B."/>
            <person name="Anantharaman K."/>
            <person name="Thomas B.C."/>
            <person name="Malmstrom R."/>
            <person name="Stieglmeier M."/>
            <person name="Klingl A."/>
            <person name="Woyke T."/>
            <person name="Ryan C.M."/>
            <person name="Banfield J.F."/>
        </authorList>
    </citation>
    <scope>NUCLEOTIDE SEQUENCE [LARGE SCALE GENOMIC DNA]</scope>
</reference>
<protein>
    <submittedName>
        <fullName evidence="1">Uncharacterized protein</fullName>
    </submittedName>
</protein>
<feature type="non-terminal residue" evidence="1">
    <location>
        <position position="72"/>
    </location>
</feature>
<evidence type="ECO:0000313" key="1">
    <source>
        <dbReference type="EMBL" id="PIY58679.1"/>
    </source>
</evidence>
<accession>A0A2M7Q658</accession>
<name>A0A2M7Q658_9BACT</name>
<evidence type="ECO:0000313" key="2">
    <source>
        <dbReference type="Proteomes" id="UP000230732"/>
    </source>
</evidence>